<dbReference type="Pfam" id="PF18705">
    <property type="entry name" value="DUF5643"/>
    <property type="match status" value="1"/>
</dbReference>
<protein>
    <recommendedName>
        <fullName evidence="1">DUF5643 domain-containing protein</fullName>
    </recommendedName>
</protein>
<comment type="caution">
    <text evidence="2">The sequence shown here is derived from an EMBL/GenBank/DDBJ whole genome shotgun (WGS) entry which is preliminary data.</text>
</comment>
<evidence type="ECO:0000313" key="2">
    <source>
        <dbReference type="EMBL" id="TYA13739.1"/>
    </source>
</evidence>
<name>A0A5D0CUY8_9BACL</name>
<dbReference type="Gene3D" id="2.60.40.1630">
    <property type="entry name" value="bacillus anthracis domain"/>
    <property type="match status" value="1"/>
</dbReference>
<evidence type="ECO:0000259" key="1">
    <source>
        <dbReference type="Pfam" id="PF18705"/>
    </source>
</evidence>
<sequence length="282" mass="31719">MLAAASGAAGNAAAANPSITHDGVTLRLSHLIYDKTRLSFVIERQGANFPADESVVILNEEREKDKKGKGYIKRPTLLIDGQELKDWGSFGDSGKIKNACMYEIGKKADWPDKFELTIQAQVTGIDETFEFKVPVEMDKKSIEVKPNATKKHKGFSYTVKELYFSSSSTQLIIDSTGKVPATSKQTGKYIASMMYYDIVDDQGNLLQQQRFPYYNSLPKTKYHIDELYSPVKGTPKYVTIKPFTLTVDKNDWSVVGDTEKSVGTKTYWKELEMKIPLDKIKK</sequence>
<dbReference type="InterPro" id="IPR040680">
    <property type="entry name" value="DUF5643"/>
</dbReference>
<gene>
    <name evidence="2" type="ORF">FRY98_12400</name>
</gene>
<proteinExistence type="predicted"/>
<keyword evidence="3" id="KW-1185">Reference proteome</keyword>
<reference evidence="2 3" key="1">
    <citation type="submission" date="2019-08" db="EMBL/GenBank/DDBJ databases">
        <title>Genome sequencing of Paenibacillus faecis DSM 23593(T).</title>
        <authorList>
            <person name="Kook J.-K."/>
            <person name="Park S.-N."/>
            <person name="Lim Y.K."/>
        </authorList>
    </citation>
    <scope>NUCLEOTIDE SEQUENCE [LARGE SCALE GENOMIC DNA]</scope>
    <source>
        <strain evidence="2 3">DSM 23593</strain>
    </source>
</reference>
<accession>A0A5D0CUY8</accession>
<evidence type="ECO:0000313" key="3">
    <source>
        <dbReference type="Proteomes" id="UP000325218"/>
    </source>
</evidence>
<dbReference type="Proteomes" id="UP000325218">
    <property type="component" value="Unassembled WGS sequence"/>
</dbReference>
<feature type="domain" description="DUF5643" evidence="1">
    <location>
        <begin position="142"/>
        <end position="258"/>
    </location>
</feature>
<dbReference type="OrthoDB" id="2656278at2"/>
<organism evidence="2 3">
    <name type="scientific">Paenibacillus faecis</name>
    <dbReference type="NCBI Taxonomy" id="862114"/>
    <lineage>
        <taxon>Bacteria</taxon>
        <taxon>Bacillati</taxon>
        <taxon>Bacillota</taxon>
        <taxon>Bacilli</taxon>
        <taxon>Bacillales</taxon>
        <taxon>Paenibacillaceae</taxon>
        <taxon>Paenibacillus</taxon>
    </lineage>
</organism>
<dbReference type="AlphaFoldDB" id="A0A5D0CUY8"/>
<dbReference type="EMBL" id="VSDO01000002">
    <property type="protein sequence ID" value="TYA13739.1"/>
    <property type="molecule type" value="Genomic_DNA"/>
</dbReference>